<dbReference type="EMBL" id="SRYG01000025">
    <property type="protein sequence ID" value="TGY65010.1"/>
    <property type="molecule type" value="Genomic_DNA"/>
</dbReference>
<keyword evidence="1" id="KW-0378">Hydrolase</keyword>
<reference evidence="1" key="1">
    <citation type="submission" date="2019-04" db="EMBL/GenBank/DDBJ databases">
        <title>Microbes associate with the intestines of laboratory mice.</title>
        <authorList>
            <person name="Navarre W."/>
            <person name="Wong E."/>
            <person name="Huang K."/>
            <person name="Tropini C."/>
            <person name="Ng K."/>
            <person name="Yu B."/>
        </authorList>
    </citation>
    <scope>NUCLEOTIDE SEQUENCE</scope>
    <source>
        <strain evidence="1">NM09_H32</strain>
    </source>
</reference>
<proteinExistence type="predicted"/>
<name>A0AC61R4W7_9FIRM</name>
<sequence length="325" mass="36625">MCTALNYTNGHHYIGRNLDWDFDFPNDVVVTPRNYPFQWRNGKTCTSHNALIGMAIIQNDYPLYFEAANDKGLGMVGTAFAGFAKYFPKAEGKDNVATFELIPYVLTQASTLQEARALFDNMNIWDIPFSEQQPTSPMHWIVGSKEGSFVVESTKDGLKVYDNNWGVLTNAPTFDWMSYNMANYVNLTRHEPTIQFAPDMKGIDLFSRGLGSSGLPGGVDSVSRFVRVAFTNLNSVCDPDPQKNVAQFFHILSNVQQVRGEAEIKPGVFEITQYACCIDTDTGIFYYSTYYNQSLTAVDMNKEDLEAKTLVSYPVLKEFQFHAQN</sequence>
<comment type="caution">
    <text evidence="1">The sequence shown here is derived from an EMBL/GenBank/DDBJ whole genome shotgun (WGS) entry which is preliminary data.</text>
</comment>
<gene>
    <name evidence="1" type="ORF">E5336_10670</name>
</gene>
<dbReference type="Proteomes" id="UP000308836">
    <property type="component" value="Unassembled WGS sequence"/>
</dbReference>
<evidence type="ECO:0000313" key="1">
    <source>
        <dbReference type="EMBL" id="TGY65010.1"/>
    </source>
</evidence>
<keyword evidence="2" id="KW-1185">Reference proteome</keyword>
<organism evidence="1 2">
    <name type="scientific">Dubosiella muris</name>
    <dbReference type="NCBI Taxonomy" id="3038133"/>
    <lineage>
        <taxon>Bacteria</taxon>
        <taxon>Bacillati</taxon>
        <taxon>Bacillota</taxon>
        <taxon>Erysipelotrichia</taxon>
        <taxon>Erysipelotrichales</taxon>
        <taxon>Erysipelotrichaceae</taxon>
        <taxon>Dubosiella</taxon>
    </lineage>
</organism>
<accession>A0AC61R4W7</accession>
<evidence type="ECO:0000313" key="2">
    <source>
        <dbReference type="Proteomes" id="UP000308836"/>
    </source>
</evidence>
<protein>
    <submittedName>
        <fullName evidence="1">Choloylglycine hydrolase family protein</fullName>
    </submittedName>
</protein>